<feature type="domain" description="DUF7779" evidence="1">
    <location>
        <begin position="219"/>
        <end position="326"/>
    </location>
</feature>
<dbReference type="InterPro" id="IPR027417">
    <property type="entry name" value="P-loop_NTPase"/>
</dbReference>
<protein>
    <recommendedName>
        <fullName evidence="1">DUF7779 domain-containing protein</fullName>
    </recommendedName>
</protein>
<name>A0AAD6YZB5_9AGAR</name>
<reference evidence="2" key="1">
    <citation type="submission" date="2023-03" db="EMBL/GenBank/DDBJ databases">
        <title>Massive genome expansion in bonnet fungi (Mycena s.s.) driven by repeated elements and novel gene families across ecological guilds.</title>
        <authorList>
            <consortium name="Lawrence Berkeley National Laboratory"/>
            <person name="Harder C.B."/>
            <person name="Miyauchi S."/>
            <person name="Viragh M."/>
            <person name="Kuo A."/>
            <person name="Thoen E."/>
            <person name="Andreopoulos B."/>
            <person name="Lu D."/>
            <person name="Skrede I."/>
            <person name="Drula E."/>
            <person name="Henrissat B."/>
            <person name="Morin E."/>
            <person name="Kohler A."/>
            <person name="Barry K."/>
            <person name="LaButti K."/>
            <person name="Morin E."/>
            <person name="Salamov A."/>
            <person name="Lipzen A."/>
            <person name="Mereny Z."/>
            <person name="Hegedus B."/>
            <person name="Baldrian P."/>
            <person name="Stursova M."/>
            <person name="Weitz H."/>
            <person name="Taylor A."/>
            <person name="Grigoriev I.V."/>
            <person name="Nagy L.G."/>
            <person name="Martin F."/>
            <person name="Kauserud H."/>
        </authorList>
    </citation>
    <scope>NUCLEOTIDE SEQUENCE</scope>
    <source>
        <strain evidence="2">CBHHK002</strain>
    </source>
</reference>
<dbReference type="InterPro" id="IPR011990">
    <property type="entry name" value="TPR-like_helical_dom_sf"/>
</dbReference>
<organism evidence="2 3">
    <name type="scientific">Mycena albidolilacea</name>
    <dbReference type="NCBI Taxonomy" id="1033008"/>
    <lineage>
        <taxon>Eukaryota</taxon>
        <taxon>Fungi</taxon>
        <taxon>Dikarya</taxon>
        <taxon>Basidiomycota</taxon>
        <taxon>Agaricomycotina</taxon>
        <taxon>Agaricomycetes</taxon>
        <taxon>Agaricomycetidae</taxon>
        <taxon>Agaricales</taxon>
        <taxon>Marasmiineae</taxon>
        <taxon>Mycenaceae</taxon>
        <taxon>Mycena</taxon>
    </lineage>
</organism>
<dbReference type="Pfam" id="PF25000">
    <property type="entry name" value="DUF7779"/>
    <property type="match status" value="1"/>
</dbReference>
<dbReference type="SUPFAM" id="SSF48452">
    <property type="entry name" value="TPR-like"/>
    <property type="match status" value="2"/>
</dbReference>
<dbReference type="Gene3D" id="3.40.50.300">
    <property type="entry name" value="P-loop containing nucleotide triphosphate hydrolases"/>
    <property type="match status" value="1"/>
</dbReference>
<evidence type="ECO:0000313" key="3">
    <source>
        <dbReference type="Proteomes" id="UP001218218"/>
    </source>
</evidence>
<keyword evidence="3" id="KW-1185">Reference proteome</keyword>
<gene>
    <name evidence="2" type="ORF">DFH08DRAFT_795002</name>
</gene>
<dbReference type="SUPFAM" id="SSF52540">
    <property type="entry name" value="P-loop containing nucleoside triphosphate hydrolases"/>
    <property type="match status" value="1"/>
</dbReference>
<dbReference type="Pfam" id="PF13374">
    <property type="entry name" value="TPR_10"/>
    <property type="match status" value="2"/>
</dbReference>
<dbReference type="Pfam" id="PF13424">
    <property type="entry name" value="TPR_12"/>
    <property type="match status" value="3"/>
</dbReference>
<evidence type="ECO:0000313" key="2">
    <source>
        <dbReference type="EMBL" id="KAJ7301620.1"/>
    </source>
</evidence>
<dbReference type="InterPro" id="IPR053137">
    <property type="entry name" value="NLR-like"/>
</dbReference>
<dbReference type="PANTHER" id="PTHR46082:SF11">
    <property type="entry name" value="AAA+ ATPASE DOMAIN-CONTAINING PROTEIN-RELATED"/>
    <property type="match status" value="1"/>
</dbReference>
<dbReference type="PANTHER" id="PTHR46082">
    <property type="entry name" value="ATP/GTP-BINDING PROTEIN-RELATED"/>
    <property type="match status" value="1"/>
</dbReference>
<proteinExistence type="predicted"/>
<dbReference type="AlphaFoldDB" id="A0AAD6YZB5"/>
<dbReference type="EMBL" id="JARIHO010000130">
    <property type="protein sequence ID" value="KAJ7301620.1"/>
    <property type="molecule type" value="Genomic_DNA"/>
</dbReference>
<dbReference type="Proteomes" id="UP001218218">
    <property type="component" value="Unassembled WGS sequence"/>
</dbReference>
<comment type="caution">
    <text evidence="2">The sequence shown here is derived from an EMBL/GenBank/DDBJ whole genome shotgun (WGS) entry which is preliminary data.</text>
</comment>
<dbReference type="Gene3D" id="1.25.40.10">
    <property type="entry name" value="Tetratricopeptide repeat domain"/>
    <property type="match status" value="3"/>
</dbReference>
<sequence>MHQYFANSQDKQHIFLLHGLGGAGKTQIAYKFVAQSQFSDVFLIDTSTPQMIDSSLEKIAKDKKIGDTPQVVMQWLTSHHDWLLLFNNADDPKINLNKFFPQCSHGNILITSRNPELRAHAESHCFVSDMEETDAIQLLLRSAVQEITSAHTQIAAGIVKELYYFPLAIIQAGTFISKSGALDSYLELYLKHQKRLLSEAPAQLHDDYGWTVYTTWRISFDKLSSTAAMLFQLCSFLHYELISEQLFSKASVYQAKSCGPCTEDLEEPQKFLSQFSGPDGIWDQLEFMKITNELRAYSLLEFTPQTKMFSIHPLVHHWIQSTMTDPKSYHFCMKAIVGMITTDTDPEVTEMAILASPHIDLLLGDGIPVVPDFNMEYGLLCHHSRRVEQAEKLLVAALEKRKTLLGEDHQDTLSAMNSLAMAYLALGRLKEAEELQVVVVQKGRVIASQFKNTPALQVITCNLASIYCTMGRLKEASELYVPILQKVKEIPGQRQLEGDVMAWLANTFLGLGQLKEAAKFQTDTLELFKDLRGEDHPRTLIVSRDLGFIYAYMGHLKEAENLEVRVLEKQKEVLGEHHSAITYTVAHLAWIYYKQDRLKEAQDLAVTVLEQQKQLLGDNHPDTLTAKGRLGYIYTELGQYKEAEELAVSVSETSKQTLGADHPSTLVAMGQLGLVYRELGKFTEAENLQSITLEKQRKILSEDHPDVLYTMENLAWTYHKSDKLDKAEKLGVSTLEKQRGILGDTHPNTLRTMKQLKETYMKLGKLDKVESLSSLIESSMNQAKGL</sequence>
<dbReference type="InterPro" id="IPR056681">
    <property type="entry name" value="DUF7779"/>
</dbReference>
<evidence type="ECO:0000259" key="1">
    <source>
        <dbReference type="Pfam" id="PF25000"/>
    </source>
</evidence>
<accession>A0AAD6YZB5</accession>